<reference evidence="3" key="1">
    <citation type="submission" date="2016-02" db="EMBL/GenBank/DDBJ databases">
        <title>Comparative genomics of biotechnologically important yeasts.</title>
        <authorList>
            <consortium name="DOE Joint Genome Institute"/>
            <person name="Riley R."/>
            <person name="Haridas S."/>
            <person name="Wolfe K.H."/>
            <person name="Lopes M.R."/>
            <person name="Hittinger C.T."/>
            <person name="Goker M."/>
            <person name="Salamov A."/>
            <person name="Wisecaver J."/>
            <person name="Long T.M."/>
            <person name="Aerts A.L."/>
            <person name="Barry K."/>
            <person name="Choi C."/>
            <person name="Clum A."/>
            <person name="Coughlan A.Y."/>
            <person name="Deshpande S."/>
            <person name="Douglass A.P."/>
            <person name="Hanson S.J."/>
            <person name="Klenk H.-P."/>
            <person name="Labutti K."/>
            <person name="Lapidus A."/>
            <person name="Lindquist E."/>
            <person name="Lipzen A."/>
            <person name="Meier-Kolthoff J.P."/>
            <person name="Ohm R.A."/>
            <person name="Otillar R.P."/>
            <person name="Pangilinan J."/>
            <person name="Peng Y."/>
            <person name="Rokas A."/>
            <person name="Rosa C.A."/>
            <person name="Scheuner C."/>
            <person name="Sibirny A.A."/>
            <person name="Slot J.C."/>
            <person name="Stielow J.B."/>
            <person name="Sun H."/>
            <person name="Kurtzman C.P."/>
            <person name="Blackwell M."/>
            <person name="Jeffries T.W."/>
            <person name="Grigoriev I.V."/>
        </authorList>
    </citation>
    <scope>NUCLEOTIDE SEQUENCE [LARGE SCALE GENOMIC DNA]</scope>
    <source>
        <strain evidence="3">NRRL Y-17796</strain>
    </source>
</reference>
<dbReference type="SUPFAM" id="SSF64167">
    <property type="entry name" value="SurE-like"/>
    <property type="match status" value="1"/>
</dbReference>
<dbReference type="Gene3D" id="3.30.470.20">
    <property type="entry name" value="ATP-grasp fold, B domain"/>
    <property type="match status" value="1"/>
</dbReference>
<dbReference type="PROSITE" id="PS51221">
    <property type="entry name" value="TTL"/>
    <property type="match status" value="1"/>
</dbReference>
<dbReference type="InterPro" id="IPR004344">
    <property type="entry name" value="TTL/TTLL_fam"/>
</dbReference>
<dbReference type="InterPro" id="IPR002828">
    <property type="entry name" value="SurE-like_Pase/nucleotidase"/>
</dbReference>
<dbReference type="SUPFAM" id="SSF56059">
    <property type="entry name" value="Glutathione synthetase ATP-binding domain-like"/>
    <property type="match status" value="1"/>
</dbReference>
<name>A0A1E4TH83_9ASCO</name>
<feature type="domain" description="Survival protein SurE-like phosphatase/nucleotidase" evidence="1">
    <location>
        <begin position="1"/>
        <end position="218"/>
    </location>
</feature>
<organism evidence="2 3">
    <name type="scientific">Tortispora caseinolytica NRRL Y-17796</name>
    <dbReference type="NCBI Taxonomy" id="767744"/>
    <lineage>
        <taxon>Eukaryota</taxon>
        <taxon>Fungi</taxon>
        <taxon>Dikarya</taxon>
        <taxon>Ascomycota</taxon>
        <taxon>Saccharomycotina</taxon>
        <taxon>Trigonopsidomycetes</taxon>
        <taxon>Trigonopsidales</taxon>
        <taxon>Trigonopsidaceae</taxon>
        <taxon>Tortispora</taxon>
    </lineage>
</organism>
<dbReference type="Proteomes" id="UP000095023">
    <property type="component" value="Unassembled WGS sequence"/>
</dbReference>
<sequence>VTNDDGPPSDHSSPYVMALVKSLKENTDWTVSVAVPHVQRSWIGKAHMIGQTITAQYITVSDDPFNFEYEGPYDTPTNNENEWALLDGTPATCTNIGIHHLFPQKPPVDLVISGPNFGRNSTALFIMSSGTVGAAMEAALSGVKGVGISFAFDTRELVTSAVTRAVDTSVKVVKELLKLWPDDNSVDLYSVNVPLSAFGPNTTGLPKAMYTDILENRWGSCFEPDVPESSTAAGKIQFKWRPRFHAVYQSVEESEPGNDGWAVANNIISVTPLKAVYKSVNIRGEIKFSNPIHVCIHVCIDYPRSSYIGTHMTKAIARYIPEAELTCNKDCDYFVHIAEYEQLDFDRIMSDQHYIACSYVYRKALIRKNYLANCVALYRAKNPDSLLASSFPETHNLEVDYAEFLDDALDDAYELRYAIDNENCQWILKPSMSDKGQGIRIFSTIEQLQDIFDAFEEENDSEDDEDENDENDSNNGIVISHLRHFIVQKYITDPLLLDNRKFHLRVYVVCSGAITVYVGKRILALFAGDRYDAEDIYSLTAHLTNTCLQENPVDSVREFSGLDIPMDKKEHIYAQIKVIVKEVFEAALAADRMSFQPLPNCFEFYGLDFLVDADCKPWLLEVNAYPDFTQTGDSLSTIVASVFAGAVATCVRPL</sequence>
<keyword evidence="3" id="KW-1185">Reference proteome</keyword>
<dbReference type="Gene3D" id="3.40.1210.10">
    <property type="entry name" value="Survival protein SurE-like phosphatase/nucleotidase"/>
    <property type="match status" value="1"/>
</dbReference>
<dbReference type="NCBIfam" id="TIGR00087">
    <property type="entry name" value="surE"/>
    <property type="match status" value="1"/>
</dbReference>
<evidence type="ECO:0000313" key="2">
    <source>
        <dbReference type="EMBL" id="ODV91115.1"/>
    </source>
</evidence>
<dbReference type="OrthoDB" id="202825at2759"/>
<dbReference type="Pfam" id="PF03133">
    <property type="entry name" value="TTL"/>
    <property type="match status" value="1"/>
</dbReference>
<accession>A0A1E4TH83</accession>
<dbReference type="AlphaFoldDB" id="A0A1E4TH83"/>
<feature type="non-terminal residue" evidence="2">
    <location>
        <position position="654"/>
    </location>
</feature>
<evidence type="ECO:0000259" key="1">
    <source>
        <dbReference type="Pfam" id="PF01975"/>
    </source>
</evidence>
<dbReference type="InterPro" id="IPR036523">
    <property type="entry name" value="SurE-like_sf"/>
</dbReference>
<feature type="non-terminal residue" evidence="2">
    <location>
        <position position="1"/>
    </location>
</feature>
<dbReference type="EMBL" id="KV453842">
    <property type="protein sequence ID" value="ODV91115.1"/>
    <property type="molecule type" value="Genomic_DNA"/>
</dbReference>
<dbReference type="Gene3D" id="3.30.1490.20">
    <property type="entry name" value="ATP-grasp fold, A domain"/>
    <property type="match status" value="1"/>
</dbReference>
<dbReference type="PANTHER" id="PTHR47551:SF1">
    <property type="entry name" value="TUBULIN--TYROSINE LIGASE PBY1-RELATED"/>
    <property type="match status" value="1"/>
</dbReference>
<gene>
    <name evidence="2" type="ORF">CANCADRAFT_13040</name>
</gene>
<evidence type="ECO:0000313" key="3">
    <source>
        <dbReference type="Proteomes" id="UP000095023"/>
    </source>
</evidence>
<dbReference type="Pfam" id="PF01975">
    <property type="entry name" value="SurE"/>
    <property type="match status" value="1"/>
</dbReference>
<dbReference type="GO" id="GO:0000932">
    <property type="term" value="C:P-body"/>
    <property type="evidence" value="ECO:0007669"/>
    <property type="project" value="EnsemblFungi"/>
</dbReference>
<dbReference type="InterPro" id="IPR027746">
    <property type="entry name" value="TTL"/>
</dbReference>
<dbReference type="GO" id="GO:0016787">
    <property type="term" value="F:hydrolase activity"/>
    <property type="evidence" value="ECO:0007669"/>
    <property type="project" value="InterPro"/>
</dbReference>
<dbReference type="GO" id="GO:0005524">
    <property type="term" value="F:ATP binding"/>
    <property type="evidence" value="ECO:0007669"/>
    <property type="project" value="InterPro"/>
</dbReference>
<proteinExistence type="predicted"/>
<protein>
    <recommendedName>
        <fullName evidence="1">Survival protein SurE-like phosphatase/nucleotidase domain-containing protein</fullName>
    </recommendedName>
</protein>
<dbReference type="InterPro" id="IPR013815">
    <property type="entry name" value="ATP_grasp_subdomain_1"/>
</dbReference>
<dbReference type="PANTHER" id="PTHR47551">
    <property type="entry name" value="TUBULIN--TYROSINE LIGASE PBY1-RELATED"/>
    <property type="match status" value="1"/>
</dbReference>